<evidence type="ECO:0000256" key="12">
    <source>
        <dbReference type="ARBA" id="ARBA00049360"/>
    </source>
</evidence>
<dbReference type="Pfam" id="PF13246">
    <property type="entry name" value="Cation_ATPase"/>
    <property type="match status" value="1"/>
</dbReference>
<dbReference type="GO" id="GO:0000329">
    <property type="term" value="C:fungal-type vacuole membrane"/>
    <property type="evidence" value="ECO:0007669"/>
    <property type="project" value="EnsemblFungi"/>
</dbReference>
<dbReference type="GO" id="GO:1903135">
    <property type="term" value="F:cupric ion binding"/>
    <property type="evidence" value="ECO:0007669"/>
    <property type="project" value="EnsemblFungi"/>
</dbReference>
<keyword evidence="5 13" id="KW-0479">Metal-binding</keyword>
<evidence type="ECO:0000313" key="17">
    <source>
        <dbReference type="EMBL" id="ODQ78269.1"/>
    </source>
</evidence>
<dbReference type="PANTHER" id="PTHR45630">
    <property type="entry name" value="CATION-TRANSPORTING ATPASE-RELATED"/>
    <property type="match status" value="1"/>
</dbReference>
<feature type="transmembrane region" description="Helical" evidence="13">
    <location>
        <begin position="614"/>
        <end position="638"/>
    </location>
</feature>
<keyword evidence="4 13" id="KW-0812">Transmembrane</keyword>
<evidence type="ECO:0000256" key="11">
    <source>
        <dbReference type="ARBA" id="ARBA00023136"/>
    </source>
</evidence>
<dbReference type="InterPro" id="IPR018303">
    <property type="entry name" value="ATPase_P-typ_P_site"/>
</dbReference>
<dbReference type="GO" id="GO:0030026">
    <property type="term" value="P:intracellular manganese ion homeostasis"/>
    <property type="evidence" value="ECO:0007669"/>
    <property type="project" value="EnsemblFungi"/>
</dbReference>
<evidence type="ECO:0000259" key="16">
    <source>
        <dbReference type="Pfam" id="PF12409"/>
    </source>
</evidence>
<dbReference type="EMBL" id="KV454436">
    <property type="protein sequence ID" value="ODQ78269.1"/>
    <property type="molecule type" value="Genomic_DNA"/>
</dbReference>
<dbReference type="GeneID" id="30147471"/>
<evidence type="ECO:0000256" key="8">
    <source>
        <dbReference type="ARBA" id="ARBA00022842"/>
    </source>
</evidence>
<evidence type="ECO:0000259" key="15">
    <source>
        <dbReference type="Pfam" id="PF00122"/>
    </source>
</evidence>
<keyword evidence="11 13" id="KW-0472">Membrane</keyword>
<feature type="transmembrane region" description="Helical" evidence="13">
    <location>
        <begin position="413"/>
        <end position="432"/>
    </location>
</feature>
<dbReference type="InterPro" id="IPR059000">
    <property type="entry name" value="ATPase_P-type_domA"/>
</dbReference>
<evidence type="ECO:0000256" key="13">
    <source>
        <dbReference type="RuleBase" id="RU362082"/>
    </source>
</evidence>
<evidence type="ECO:0000256" key="1">
    <source>
        <dbReference type="ARBA" id="ARBA00004141"/>
    </source>
</evidence>
<dbReference type="FunFam" id="1.20.1110.10:FF:000032">
    <property type="entry name" value="Cation-transporting ATPase"/>
    <property type="match status" value="1"/>
</dbReference>
<evidence type="ECO:0000256" key="14">
    <source>
        <dbReference type="SAM" id="MobiDB-lite"/>
    </source>
</evidence>
<dbReference type="GO" id="GO:0005524">
    <property type="term" value="F:ATP binding"/>
    <property type="evidence" value="ECO:0007669"/>
    <property type="project" value="UniProtKB-UniRule"/>
</dbReference>
<sequence length="1349" mass="152352">MPSSRKHSTVSNRPSMDGRGSLSLRHRNSMASVDTSISNLLDENNYEMFSGAASEVIPSSISSFHQAHNLRRSSIESVEPYPEDDDERSLLRRVTTNGTAHSQDKAGFKFFTVDEIENAPGFGSTLEDPENPIDYDTNWEYSNDRGDAHSVVEEFNYGLTDNSPRMGYRERSASNLSDDIRLMGVSGSADNASDKSYLSDESSSNVRNRYRKDSLHVFQGYQKATLHHQRYYIAEEDLVIGIAGYRTTWQKTAVYYLVCWLTFGLGYLVLRWFPRSRINMKGVRVPLGNADWVVIENEFGELSVLDVEKAWYDKRLSSFLPLSNERADDETSPQLESEKDPVVPFLLTFEYRYLKFFYSPMEDIFKTNSTWHDPSWMDFEALKVGLSKETHRERLEIFSGNNINIREKSSLQLLVDEVLHPFYMFQVFSIFLWLMDNYYYYASCIFIISMVSVVQTLVETKSSMKKMQTMSKNICEIRVRRNDFWKQIESTDLVPGDVYEIDPSLATLPCDSVLLSGDCVVNESMLTGESAPVSKFYATEESLSQLSENFSSNALLRSFLFNGTKILKIKRMNDEPVTALVVKTGFSTTKGSLIRSMLFPKPTGFKFYRDSFKYIGFMSCIAAIGFVISTINFIRLGVSYRTMILRALDIITIVVPPALPATLTIGTSFALARLKKAQIYCIAPTRVNIGGKVDVLCFDKTGTLTEDGLDVLGVHLATNAKDRREYIFNELVCTVGVLPLERDSIHDSNNGSKLLACMATCHTLRVIDEELVGDPLDYKMFDFTEWSYDEDYQLPDAGPQDFPIAYPMLQKSQGFVTVKSFEFVSQLRRMSVVVQSVASGEMLVYVKGAPEVMVDICNPETLPSNFQELLRFYTHNGYRVIACAGKLVKQVSVDRDDAESQLDFLGFIVFENKLKASTKGTLAELRQAQLRTVMCTGDNILTAISVGRECGLVPPDVKVFVPSWVQSENRTNLVWEDVDDADAHLDPITLTPLQPVKDYKLAVTGDVFRYILTELNEQGVSEGMLMKSNIFARMSPDEKHELVERLQKLDYTVGFCGDGANDCGALKAADVGISLSEAEASIAAPFTSRVFEISCVLDVIKEGRSALVTSFSCFQYMSLYSAIQFMTITILYMRGSNLGDFQFLYIDLFLILPIAIFMAWSKPFPRLCVKRPTANLVSPKILIPMLCNIVVILVFQISLWRYVQKQPWYIHPIPGDDDAVQSSDNTVLFDFSNYQYILVALVLTTGPPYRQPVSKNIPFILNVIVAILISTMIMLLDPESWLGQLLDLTSISHSFKLLVTVTWVGNLGVMLFCDAYLYKQLARVYKKFSAHSGSKKRFKNLRAQEVVSV</sequence>
<feature type="transmembrane region" description="Helical" evidence="13">
    <location>
        <begin position="1144"/>
        <end position="1161"/>
    </location>
</feature>
<dbReference type="RefSeq" id="XP_018983597.1">
    <property type="nucleotide sequence ID" value="XM_019129618.1"/>
</dbReference>
<evidence type="ECO:0000256" key="9">
    <source>
        <dbReference type="ARBA" id="ARBA00022967"/>
    </source>
</evidence>
<dbReference type="EC" id="7.2.2.-" evidence="13"/>
<dbReference type="GO" id="GO:1990816">
    <property type="term" value="C:vacuole-mitochondrion membrane contact site"/>
    <property type="evidence" value="ECO:0007669"/>
    <property type="project" value="EnsemblFungi"/>
</dbReference>
<keyword evidence="6 13" id="KW-0547">Nucleotide-binding</keyword>
<dbReference type="GO" id="GO:0006874">
    <property type="term" value="P:intracellular calcium ion homeostasis"/>
    <property type="evidence" value="ECO:0007669"/>
    <property type="project" value="TreeGrafter"/>
</dbReference>
<dbReference type="SFLD" id="SFLDF00027">
    <property type="entry name" value="p-type_atpase"/>
    <property type="match status" value="1"/>
</dbReference>
<dbReference type="FunFam" id="3.40.50.1000:FF:000068">
    <property type="entry name" value="Cation-transporting ATPase"/>
    <property type="match status" value="1"/>
</dbReference>
<dbReference type="GO" id="GO:0030145">
    <property type="term" value="F:manganese ion binding"/>
    <property type="evidence" value="ECO:0007669"/>
    <property type="project" value="EnsemblFungi"/>
</dbReference>
<evidence type="ECO:0000256" key="5">
    <source>
        <dbReference type="ARBA" id="ARBA00022723"/>
    </source>
</evidence>
<evidence type="ECO:0000256" key="6">
    <source>
        <dbReference type="ARBA" id="ARBA00022741"/>
    </source>
</evidence>
<proteinExistence type="inferred from homology"/>
<dbReference type="InterPro" id="IPR047819">
    <property type="entry name" value="P5A-ATPase_N"/>
</dbReference>
<dbReference type="GO" id="GO:0019829">
    <property type="term" value="F:ATPase-coupled monoatomic cation transmembrane transporter activity"/>
    <property type="evidence" value="ECO:0007669"/>
    <property type="project" value="UniProtKB-UniRule"/>
</dbReference>
<dbReference type="SUPFAM" id="SSF81660">
    <property type="entry name" value="Metal cation-transporting ATPase, ATP-binding domain N"/>
    <property type="match status" value="1"/>
</dbReference>
<keyword evidence="3" id="KW-0597">Phosphoprotein</keyword>
<keyword evidence="9 13" id="KW-1278">Translocase</keyword>
<dbReference type="Proteomes" id="UP000094336">
    <property type="component" value="Unassembled WGS sequence"/>
</dbReference>
<dbReference type="Pfam" id="PF12409">
    <property type="entry name" value="P5-ATPase"/>
    <property type="match status" value="1"/>
</dbReference>
<name>A0A1E3QKN7_9ASCO</name>
<reference evidence="18" key="1">
    <citation type="submission" date="2016-05" db="EMBL/GenBank/DDBJ databases">
        <title>Comparative genomics of biotechnologically important yeasts.</title>
        <authorList>
            <consortium name="DOE Joint Genome Institute"/>
            <person name="Riley R."/>
            <person name="Haridas S."/>
            <person name="Wolfe K.H."/>
            <person name="Lopes M.R."/>
            <person name="Hittinger C.T."/>
            <person name="Goker M."/>
            <person name="Salamov A."/>
            <person name="Wisecaver J."/>
            <person name="Long T.M."/>
            <person name="Aerts A.L."/>
            <person name="Barry K."/>
            <person name="Choi C."/>
            <person name="Clum A."/>
            <person name="Coughlan A.Y."/>
            <person name="Deshpande S."/>
            <person name="Douglass A.P."/>
            <person name="Hanson S.J."/>
            <person name="Klenk H.-P."/>
            <person name="Labutti K."/>
            <person name="Lapidus A."/>
            <person name="Lindquist E."/>
            <person name="Lipzen A."/>
            <person name="Meier-Kolthoff J.P."/>
            <person name="Ohm R.A."/>
            <person name="Otillar R.P."/>
            <person name="Pangilinan J."/>
            <person name="Peng Y."/>
            <person name="Rokas A."/>
            <person name="Rosa C.A."/>
            <person name="Scheuner C."/>
            <person name="Sibirny A.A."/>
            <person name="Slot J.C."/>
            <person name="Stielow J.B."/>
            <person name="Sun H."/>
            <person name="Kurtzman C.P."/>
            <person name="Blackwell M."/>
            <person name="Grigoriev I.V."/>
            <person name="Jeffries T.W."/>
        </authorList>
    </citation>
    <scope>NUCLEOTIDE SEQUENCE [LARGE SCALE GENOMIC DNA]</scope>
    <source>
        <strain evidence="18">NRRL Y-12698</strain>
    </source>
</reference>
<gene>
    <name evidence="17" type="ORF">BABINDRAFT_162923</name>
</gene>
<dbReference type="STRING" id="984486.A0A1E3QKN7"/>
<evidence type="ECO:0000256" key="3">
    <source>
        <dbReference type="ARBA" id="ARBA00022553"/>
    </source>
</evidence>
<dbReference type="OrthoDB" id="48943at2759"/>
<feature type="transmembrane region" description="Helical" evidence="13">
    <location>
        <begin position="438"/>
        <end position="458"/>
    </location>
</feature>
<dbReference type="SFLD" id="SFLDS00003">
    <property type="entry name" value="Haloacid_Dehalogenase"/>
    <property type="match status" value="1"/>
</dbReference>
<dbReference type="GO" id="GO:0015662">
    <property type="term" value="F:P-type ion transporter activity"/>
    <property type="evidence" value="ECO:0007669"/>
    <property type="project" value="InterPro"/>
</dbReference>
<dbReference type="GO" id="GO:0016887">
    <property type="term" value="F:ATP hydrolysis activity"/>
    <property type="evidence" value="ECO:0007669"/>
    <property type="project" value="InterPro"/>
</dbReference>
<feature type="transmembrane region" description="Helical" evidence="13">
    <location>
        <begin position="1114"/>
        <end position="1132"/>
    </location>
</feature>
<dbReference type="InterPro" id="IPR023298">
    <property type="entry name" value="ATPase_P-typ_TM_dom_sf"/>
</dbReference>
<dbReference type="InterPro" id="IPR023214">
    <property type="entry name" value="HAD_sf"/>
</dbReference>
<feature type="transmembrane region" description="Helical" evidence="13">
    <location>
        <begin position="1181"/>
        <end position="1203"/>
    </location>
</feature>
<dbReference type="Gene3D" id="1.20.1110.10">
    <property type="entry name" value="Calcium-transporting ATPase, transmembrane domain"/>
    <property type="match status" value="1"/>
</dbReference>
<feature type="region of interest" description="Disordered" evidence="14">
    <location>
        <begin position="1"/>
        <end position="29"/>
    </location>
</feature>
<dbReference type="Pfam" id="PF00122">
    <property type="entry name" value="E1-E2_ATPase"/>
    <property type="match status" value="1"/>
</dbReference>
<keyword evidence="7 13" id="KW-0067">ATP-binding</keyword>
<dbReference type="SFLD" id="SFLDG00002">
    <property type="entry name" value="C1.7:_P-type_atpase_like"/>
    <property type="match status" value="1"/>
</dbReference>
<feature type="domain" description="P5B-type ATPase N-terminal" evidence="16">
    <location>
        <begin position="236"/>
        <end position="359"/>
    </location>
</feature>
<dbReference type="InterPro" id="IPR008250">
    <property type="entry name" value="ATPase_P-typ_transduc_dom_A_sf"/>
</dbReference>
<protein>
    <recommendedName>
        <fullName evidence="13">Cation-transporting ATPase</fullName>
        <ecNumber evidence="13">7.2.2.-</ecNumber>
    </recommendedName>
</protein>
<feature type="transmembrane region" description="Helical" evidence="13">
    <location>
        <begin position="650"/>
        <end position="672"/>
    </location>
</feature>
<dbReference type="PANTHER" id="PTHR45630:SF8">
    <property type="entry name" value="CATION-TRANSPORTING ATPASE"/>
    <property type="match status" value="1"/>
</dbReference>
<dbReference type="GO" id="GO:0008270">
    <property type="term" value="F:zinc ion binding"/>
    <property type="evidence" value="ECO:0007669"/>
    <property type="project" value="EnsemblFungi"/>
</dbReference>
<dbReference type="CDD" id="cd07542">
    <property type="entry name" value="P-type_ATPase_cation"/>
    <property type="match status" value="1"/>
</dbReference>
<dbReference type="InterPro" id="IPR006544">
    <property type="entry name" value="P-type_TPase_V"/>
</dbReference>
<dbReference type="InterPro" id="IPR036412">
    <property type="entry name" value="HAD-like_sf"/>
</dbReference>
<accession>A0A1E3QKN7</accession>
<dbReference type="InterPro" id="IPR023299">
    <property type="entry name" value="ATPase_P-typ_cyto_dom_N"/>
</dbReference>
<dbReference type="PROSITE" id="PS00154">
    <property type="entry name" value="ATPASE_E1_E2"/>
    <property type="match status" value="1"/>
</dbReference>
<dbReference type="InterPro" id="IPR047821">
    <property type="entry name" value="P5B-type_ATPase"/>
</dbReference>
<feature type="domain" description="P-type ATPase A" evidence="15">
    <location>
        <begin position="478"/>
        <end position="597"/>
    </location>
</feature>
<comment type="similarity">
    <text evidence="2 13">Belongs to the cation transport ATPase (P-type) (TC 3.A.3) family. Type V subfamily.</text>
</comment>
<comment type="catalytic activity">
    <reaction evidence="12 13">
        <text>ATP + H2O = ADP + phosphate + H(+)</text>
        <dbReference type="Rhea" id="RHEA:13065"/>
        <dbReference type="ChEBI" id="CHEBI:15377"/>
        <dbReference type="ChEBI" id="CHEBI:15378"/>
        <dbReference type="ChEBI" id="CHEBI:30616"/>
        <dbReference type="ChEBI" id="CHEBI:43474"/>
        <dbReference type="ChEBI" id="CHEBI:456216"/>
    </reaction>
</comment>
<dbReference type="Gene3D" id="2.70.150.10">
    <property type="entry name" value="Calcium-transporting ATPase, cytoplasmic transduction domain A"/>
    <property type="match status" value="1"/>
</dbReference>
<feature type="transmembrane region" description="Helical" evidence="13">
    <location>
        <begin position="1259"/>
        <end position="1277"/>
    </location>
</feature>
<keyword evidence="18" id="KW-1185">Reference proteome</keyword>
<evidence type="ECO:0000256" key="2">
    <source>
        <dbReference type="ARBA" id="ARBA00006000"/>
    </source>
</evidence>
<dbReference type="PRINTS" id="PR00119">
    <property type="entry name" value="CATATPASE"/>
</dbReference>
<dbReference type="InterPro" id="IPR044492">
    <property type="entry name" value="P_typ_ATPase_HD_dom"/>
</dbReference>
<feature type="transmembrane region" description="Helical" evidence="13">
    <location>
        <begin position="1297"/>
        <end position="1318"/>
    </location>
</feature>
<dbReference type="GO" id="GO:0006882">
    <property type="term" value="P:intracellular zinc ion homeostasis"/>
    <property type="evidence" value="ECO:0007669"/>
    <property type="project" value="EnsemblFungi"/>
</dbReference>
<feature type="transmembrane region" description="Helical" evidence="13">
    <location>
        <begin position="253"/>
        <end position="273"/>
    </location>
</feature>
<dbReference type="Gene3D" id="3.40.50.1000">
    <property type="entry name" value="HAD superfamily/HAD-like"/>
    <property type="match status" value="1"/>
</dbReference>
<feature type="transmembrane region" description="Helical" evidence="13">
    <location>
        <begin position="577"/>
        <end position="594"/>
    </location>
</feature>
<dbReference type="SUPFAM" id="SSF56784">
    <property type="entry name" value="HAD-like"/>
    <property type="match status" value="1"/>
</dbReference>
<keyword evidence="10 13" id="KW-1133">Transmembrane helix</keyword>
<keyword evidence="8 13" id="KW-0460">Magnesium</keyword>
<evidence type="ECO:0000256" key="4">
    <source>
        <dbReference type="ARBA" id="ARBA00022692"/>
    </source>
</evidence>
<evidence type="ECO:0000256" key="7">
    <source>
        <dbReference type="ARBA" id="ARBA00022840"/>
    </source>
</evidence>
<organism evidence="17 18">
    <name type="scientific">Babjeviella inositovora NRRL Y-12698</name>
    <dbReference type="NCBI Taxonomy" id="984486"/>
    <lineage>
        <taxon>Eukaryota</taxon>
        <taxon>Fungi</taxon>
        <taxon>Dikarya</taxon>
        <taxon>Ascomycota</taxon>
        <taxon>Saccharomycotina</taxon>
        <taxon>Pichiomycetes</taxon>
        <taxon>Serinales incertae sedis</taxon>
        <taxon>Babjeviella</taxon>
    </lineage>
</organism>
<dbReference type="NCBIfam" id="TIGR01657">
    <property type="entry name" value="P-ATPase-V"/>
    <property type="match status" value="1"/>
</dbReference>
<evidence type="ECO:0000313" key="18">
    <source>
        <dbReference type="Proteomes" id="UP000094336"/>
    </source>
</evidence>
<dbReference type="Gene3D" id="3.40.1110.10">
    <property type="entry name" value="Calcium-transporting ATPase, cytoplasmic domain N"/>
    <property type="match status" value="1"/>
</dbReference>
<comment type="subcellular location">
    <subcellularLocation>
        <location evidence="1 13">Membrane</location>
        <topology evidence="1 13">Multi-pass membrane protein</topology>
    </subcellularLocation>
</comment>
<dbReference type="SUPFAM" id="SSF81653">
    <property type="entry name" value="Calcium ATPase, transduction domain A"/>
    <property type="match status" value="1"/>
</dbReference>
<evidence type="ECO:0000256" key="10">
    <source>
        <dbReference type="ARBA" id="ARBA00022989"/>
    </source>
</evidence>
<dbReference type="NCBIfam" id="TIGR01494">
    <property type="entry name" value="ATPase_P-type"/>
    <property type="match status" value="3"/>
</dbReference>
<dbReference type="SUPFAM" id="SSF81665">
    <property type="entry name" value="Calcium ATPase, transmembrane domain M"/>
    <property type="match status" value="1"/>
</dbReference>
<dbReference type="InterPro" id="IPR001757">
    <property type="entry name" value="P_typ_ATPase"/>
</dbReference>